<dbReference type="PIRSF" id="PIRSF036492">
    <property type="entry name" value="ALDH"/>
    <property type="match status" value="1"/>
</dbReference>
<evidence type="ECO:0000256" key="5">
    <source>
        <dbReference type="RuleBase" id="RU003345"/>
    </source>
</evidence>
<evidence type="ECO:0000256" key="2">
    <source>
        <dbReference type="ARBA" id="ARBA00023002"/>
    </source>
</evidence>
<dbReference type="InterPro" id="IPR016163">
    <property type="entry name" value="Ald_DH_C"/>
</dbReference>
<sequence>MTSTQDGEPPHAAEEQESHQPKISVAQPLDGTSNVSDNSPEKMTRKLLKEAAIAESSKNYSTVEKVDEDYAELRASYQSFKTLPISFRLNQLNALLRLFTEGEQDICAALYQDLHRNMPTAYMTEIGLVKAEITEAIKNLKTWMTPVGVSTPMMHIPGLTKSKIFYEPLGLALIMSPWNYPVLLAMQPLVGAIAAGCCVCVKPSTISCHVSDTLARLAAKYLDTSCYKVITGTHEISDKLLSLKWDAIFFTGSATIGKHVMRAAAEHLCPVTLELGGKSPVIIDASANLDVTARRLAMGRYMNAGQTCVAPDYVMCASSIKDKLIDKLKKCIVDFYGDDQQKSDDYARIVATRQFSRLVGLLRDEGWSTEQGAEKQLCFGGVSDEDDLYIQPTILSCSIDTDTAFLREEIFGPILPIVSFPDDQLALLAAQHINSHPKPLAMYVFSGNAQLKEYLQTHTSSGSLSFNECVLQLSIPSLPFGGVGESGMGSYHEKKTFEAFSHAKPILDKTNAFDIGARYPPYTDGKLSTIKKFL</sequence>
<evidence type="ECO:0000256" key="6">
    <source>
        <dbReference type="SAM" id="MobiDB-lite"/>
    </source>
</evidence>
<dbReference type="Proteomes" id="UP001281761">
    <property type="component" value="Unassembled WGS sequence"/>
</dbReference>
<evidence type="ECO:0000313" key="9">
    <source>
        <dbReference type="Proteomes" id="UP001281761"/>
    </source>
</evidence>
<evidence type="ECO:0000256" key="3">
    <source>
        <dbReference type="PIRNR" id="PIRNR036492"/>
    </source>
</evidence>
<evidence type="ECO:0000256" key="1">
    <source>
        <dbReference type="ARBA" id="ARBA00009986"/>
    </source>
</evidence>
<comment type="similarity">
    <text evidence="1 3 5">Belongs to the aldehyde dehydrogenase family.</text>
</comment>
<evidence type="ECO:0000313" key="8">
    <source>
        <dbReference type="EMBL" id="KAK2964178.1"/>
    </source>
</evidence>
<dbReference type="PANTHER" id="PTHR43570:SF16">
    <property type="entry name" value="ALDEHYDE DEHYDROGENASE TYPE III, ISOFORM Q"/>
    <property type="match status" value="1"/>
</dbReference>
<keyword evidence="2 3" id="KW-0560">Oxidoreductase</keyword>
<gene>
    <name evidence="8" type="ORF">BLNAU_709</name>
</gene>
<feature type="compositionally biased region" description="Basic and acidic residues" evidence="6">
    <location>
        <begin position="8"/>
        <end position="20"/>
    </location>
</feature>
<reference evidence="8 9" key="1">
    <citation type="journal article" date="2022" name="bioRxiv">
        <title>Genomics of Preaxostyla Flagellates Illuminates Evolutionary Transitions and the Path Towards Mitochondrial Loss.</title>
        <authorList>
            <person name="Novak L.V.F."/>
            <person name="Treitli S.C."/>
            <person name="Pyrih J."/>
            <person name="Halakuc P."/>
            <person name="Pipaliya S.V."/>
            <person name="Vacek V."/>
            <person name="Brzon O."/>
            <person name="Soukal P."/>
            <person name="Eme L."/>
            <person name="Dacks J.B."/>
            <person name="Karnkowska A."/>
            <person name="Elias M."/>
            <person name="Hampl V."/>
        </authorList>
    </citation>
    <scope>NUCLEOTIDE SEQUENCE [LARGE SCALE GENOMIC DNA]</scope>
    <source>
        <strain evidence="8">NAU3</strain>
        <tissue evidence="8">Gut</tissue>
    </source>
</reference>
<dbReference type="SUPFAM" id="SSF53720">
    <property type="entry name" value="ALDH-like"/>
    <property type="match status" value="1"/>
</dbReference>
<feature type="domain" description="Aldehyde dehydrogenase" evidence="7">
    <location>
        <begin position="60"/>
        <end position="504"/>
    </location>
</feature>
<dbReference type="PROSITE" id="PS00070">
    <property type="entry name" value="ALDEHYDE_DEHYDR_CYS"/>
    <property type="match status" value="1"/>
</dbReference>
<dbReference type="Pfam" id="PF00171">
    <property type="entry name" value="Aldedh"/>
    <property type="match status" value="1"/>
</dbReference>
<feature type="active site" evidence="4">
    <location>
        <position position="274"/>
    </location>
</feature>
<protein>
    <recommendedName>
        <fullName evidence="3">Aldehyde dehydrogenase</fullName>
    </recommendedName>
</protein>
<dbReference type="InterPro" id="IPR016160">
    <property type="entry name" value="Ald_DH_CS_CYS"/>
</dbReference>
<dbReference type="PROSITE" id="PS00687">
    <property type="entry name" value="ALDEHYDE_DEHYDR_GLU"/>
    <property type="match status" value="1"/>
</dbReference>
<dbReference type="Gene3D" id="3.40.605.10">
    <property type="entry name" value="Aldehyde Dehydrogenase, Chain A, domain 1"/>
    <property type="match status" value="1"/>
</dbReference>
<dbReference type="InterPro" id="IPR029510">
    <property type="entry name" value="Ald_DH_CS_GLU"/>
</dbReference>
<dbReference type="InterPro" id="IPR016162">
    <property type="entry name" value="Ald_DH_N"/>
</dbReference>
<dbReference type="GO" id="GO:0004030">
    <property type="term" value="F:aldehyde dehydrogenase [NAD(P)+] activity"/>
    <property type="evidence" value="ECO:0007669"/>
    <property type="project" value="UniProtKB-EC"/>
</dbReference>
<dbReference type="Gene3D" id="3.40.309.10">
    <property type="entry name" value="Aldehyde Dehydrogenase, Chain A, domain 2"/>
    <property type="match status" value="1"/>
</dbReference>
<dbReference type="InterPro" id="IPR016161">
    <property type="entry name" value="Ald_DH/histidinol_DH"/>
</dbReference>
<dbReference type="PANTHER" id="PTHR43570">
    <property type="entry name" value="ALDEHYDE DEHYDROGENASE"/>
    <property type="match status" value="1"/>
</dbReference>
<dbReference type="InterPro" id="IPR015590">
    <property type="entry name" value="Aldehyde_DH_dom"/>
</dbReference>
<dbReference type="InterPro" id="IPR012394">
    <property type="entry name" value="Aldehyde_DH_NAD(P)"/>
</dbReference>
<organism evidence="8 9">
    <name type="scientific">Blattamonas nauphoetae</name>
    <dbReference type="NCBI Taxonomy" id="2049346"/>
    <lineage>
        <taxon>Eukaryota</taxon>
        <taxon>Metamonada</taxon>
        <taxon>Preaxostyla</taxon>
        <taxon>Oxymonadida</taxon>
        <taxon>Blattamonas</taxon>
    </lineage>
</organism>
<dbReference type="EMBL" id="JARBJD010000003">
    <property type="protein sequence ID" value="KAK2964178.1"/>
    <property type="molecule type" value="Genomic_DNA"/>
</dbReference>
<evidence type="ECO:0000259" key="7">
    <source>
        <dbReference type="Pfam" id="PF00171"/>
    </source>
</evidence>
<feature type="region of interest" description="Disordered" evidence="6">
    <location>
        <begin position="1"/>
        <end position="42"/>
    </location>
</feature>
<proteinExistence type="inferred from homology"/>
<name>A0ABQ9YKB2_9EUKA</name>
<comment type="caution">
    <text evidence="8">The sequence shown here is derived from an EMBL/GenBank/DDBJ whole genome shotgun (WGS) entry which is preliminary data.</text>
</comment>
<accession>A0ABQ9YKB2</accession>
<dbReference type="CDD" id="cd07087">
    <property type="entry name" value="ALDH_F3-13-14_CALDH-like"/>
    <property type="match status" value="1"/>
</dbReference>
<keyword evidence="9" id="KW-1185">Reference proteome</keyword>
<evidence type="ECO:0000256" key="4">
    <source>
        <dbReference type="PROSITE-ProRule" id="PRU10007"/>
    </source>
</evidence>